<evidence type="ECO:0000256" key="5">
    <source>
        <dbReference type="ARBA" id="ARBA00022723"/>
    </source>
</evidence>
<gene>
    <name evidence="21" type="ORF">PtA15_6A570</name>
</gene>
<dbReference type="InterPro" id="IPR001584">
    <property type="entry name" value="Integrase_cat-core"/>
</dbReference>
<keyword evidence="3" id="KW-0548">Nucleotidyltransferase</keyword>
<dbReference type="EMBL" id="CP110426">
    <property type="protein sequence ID" value="WAQ85941.1"/>
    <property type="molecule type" value="Genomic_DNA"/>
</dbReference>
<dbReference type="InterPro" id="IPR039537">
    <property type="entry name" value="Retrotran_Ty1/copia-like"/>
</dbReference>
<evidence type="ECO:0000256" key="9">
    <source>
        <dbReference type="ARBA" id="ARBA00022884"/>
    </source>
</evidence>
<evidence type="ECO:0000256" key="16">
    <source>
        <dbReference type="ARBA" id="ARBA00049244"/>
    </source>
</evidence>
<feature type="domain" description="CCHC-type" evidence="19">
    <location>
        <begin position="435"/>
        <end position="449"/>
    </location>
</feature>
<evidence type="ECO:0000259" key="19">
    <source>
        <dbReference type="PROSITE" id="PS50158"/>
    </source>
</evidence>
<keyword evidence="1" id="KW-0815">Transposition</keyword>
<evidence type="ECO:0000256" key="1">
    <source>
        <dbReference type="ARBA" id="ARBA00022578"/>
    </source>
</evidence>
<evidence type="ECO:0000256" key="8">
    <source>
        <dbReference type="ARBA" id="ARBA00022842"/>
    </source>
</evidence>
<evidence type="ECO:0000256" key="17">
    <source>
        <dbReference type="PROSITE-ProRule" id="PRU00047"/>
    </source>
</evidence>
<keyword evidence="6" id="KW-0255">Endonuclease</keyword>
<evidence type="ECO:0000256" key="4">
    <source>
        <dbReference type="ARBA" id="ARBA00022722"/>
    </source>
</evidence>
<feature type="compositionally biased region" description="Polar residues" evidence="18">
    <location>
        <begin position="28"/>
        <end position="37"/>
    </location>
</feature>
<dbReference type="InterPro" id="IPR057670">
    <property type="entry name" value="SH3_retrovirus"/>
</dbReference>
<evidence type="ECO:0000313" key="21">
    <source>
        <dbReference type="EMBL" id="WAQ85941.1"/>
    </source>
</evidence>
<dbReference type="Pfam" id="PF25597">
    <property type="entry name" value="SH3_retrovirus"/>
    <property type="match status" value="1"/>
</dbReference>
<dbReference type="PROSITE" id="PS50994">
    <property type="entry name" value="INTEGRASE"/>
    <property type="match status" value="1"/>
</dbReference>
<keyword evidence="10" id="KW-0229">DNA integration</keyword>
<dbReference type="SUPFAM" id="SSF53098">
    <property type="entry name" value="Ribonuclease H-like"/>
    <property type="match status" value="1"/>
</dbReference>
<dbReference type="GeneID" id="77811185"/>
<evidence type="ECO:0000256" key="13">
    <source>
        <dbReference type="ARBA" id="ARBA00023172"/>
    </source>
</evidence>
<keyword evidence="9" id="KW-0694">RNA-binding</keyword>
<keyword evidence="4" id="KW-0540">Nuclease</keyword>
<keyword evidence="12" id="KW-0808">Transferase</keyword>
<evidence type="ECO:0000256" key="2">
    <source>
        <dbReference type="ARBA" id="ARBA00022664"/>
    </source>
</evidence>
<protein>
    <recommendedName>
        <fullName evidence="23">CCHC-type domain-containing protein</fullName>
    </recommendedName>
</protein>
<keyword evidence="17" id="KW-0862">Zinc</keyword>
<dbReference type="Gene3D" id="3.30.420.10">
    <property type="entry name" value="Ribonuclease H-like superfamily/Ribonuclease H"/>
    <property type="match status" value="1"/>
</dbReference>
<feature type="region of interest" description="Disordered" evidence="18">
    <location>
        <begin position="490"/>
        <end position="517"/>
    </location>
</feature>
<keyword evidence="17" id="KW-0863">Zinc-finger</keyword>
<dbReference type="InterPro" id="IPR036875">
    <property type="entry name" value="Znf_CCHC_sf"/>
</dbReference>
<feature type="region of interest" description="Disordered" evidence="18">
    <location>
        <begin position="1"/>
        <end position="89"/>
    </location>
</feature>
<dbReference type="InterPro" id="IPR036397">
    <property type="entry name" value="RNaseH_sf"/>
</dbReference>
<evidence type="ECO:0000256" key="7">
    <source>
        <dbReference type="ARBA" id="ARBA00022801"/>
    </source>
</evidence>
<dbReference type="SMART" id="SM00343">
    <property type="entry name" value="ZnF_C2HC"/>
    <property type="match status" value="1"/>
</dbReference>
<evidence type="ECO:0000256" key="3">
    <source>
        <dbReference type="ARBA" id="ARBA00022695"/>
    </source>
</evidence>
<dbReference type="InterPro" id="IPR013103">
    <property type="entry name" value="RVT_2"/>
</dbReference>
<keyword evidence="2" id="KW-0507">mRNA processing</keyword>
<evidence type="ECO:0000256" key="18">
    <source>
        <dbReference type="SAM" id="MobiDB-lite"/>
    </source>
</evidence>
<evidence type="ECO:0008006" key="23">
    <source>
        <dbReference type="Google" id="ProtNLM"/>
    </source>
</evidence>
<dbReference type="RefSeq" id="XP_053021496.1">
    <property type="nucleotide sequence ID" value="XM_053170290.1"/>
</dbReference>
<reference evidence="21" key="1">
    <citation type="submission" date="2022-10" db="EMBL/GenBank/DDBJ databases">
        <title>Puccinia triticina Genome sequencing and assembly.</title>
        <authorList>
            <person name="Li C."/>
        </authorList>
    </citation>
    <scope>NUCLEOTIDE SEQUENCE</scope>
    <source>
        <strain evidence="21">Pt15</strain>
    </source>
</reference>
<dbReference type="InterPro" id="IPR001878">
    <property type="entry name" value="Znf_CCHC"/>
</dbReference>
<keyword evidence="8" id="KW-0460">Magnesium</keyword>
<accession>A0ABY7CL34</accession>
<proteinExistence type="predicted"/>
<evidence type="ECO:0000259" key="20">
    <source>
        <dbReference type="PROSITE" id="PS50994"/>
    </source>
</evidence>
<dbReference type="PROSITE" id="PS50158">
    <property type="entry name" value="ZF_CCHC"/>
    <property type="match status" value="1"/>
</dbReference>
<keyword evidence="22" id="KW-1185">Reference proteome</keyword>
<dbReference type="PANTHER" id="PTHR42648">
    <property type="entry name" value="TRANSPOSASE, PUTATIVE-RELATED"/>
    <property type="match status" value="1"/>
</dbReference>
<keyword evidence="5" id="KW-0479">Metal-binding</keyword>
<dbReference type="InterPro" id="IPR012337">
    <property type="entry name" value="RNaseH-like_sf"/>
</dbReference>
<evidence type="ECO:0000256" key="15">
    <source>
        <dbReference type="ARBA" id="ARBA00048173"/>
    </source>
</evidence>
<keyword evidence="11" id="KW-0695">RNA-directed DNA polymerase</keyword>
<dbReference type="Gene3D" id="4.10.60.10">
    <property type="entry name" value="Zinc finger, CCHC-type"/>
    <property type="match status" value="1"/>
</dbReference>
<name>A0ABY7CL34_9BASI</name>
<dbReference type="Proteomes" id="UP001164743">
    <property type="component" value="Chromosome 6A"/>
</dbReference>
<keyword evidence="12" id="KW-0239">DNA-directed DNA polymerase</keyword>
<organism evidence="21 22">
    <name type="scientific">Puccinia triticina</name>
    <dbReference type="NCBI Taxonomy" id="208348"/>
    <lineage>
        <taxon>Eukaryota</taxon>
        <taxon>Fungi</taxon>
        <taxon>Dikarya</taxon>
        <taxon>Basidiomycota</taxon>
        <taxon>Pucciniomycotina</taxon>
        <taxon>Pucciniomycetes</taxon>
        <taxon>Pucciniales</taxon>
        <taxon>Pucciniaceae</taxon>
        <taxon>Puccinia</taxon>
    </lineage>
</organism>
<comment type="catalytic activity">
    <reaction evidence="15">
        <text>DNA(n) + a 2'-deoxyribonucleoside 5'-triphosphate = DNA(n+1) + diphosphate</text>
        <dbReference type="Rhea" id="RHEA:22508"/>
        <dbReference type="Rhea" id="RHEA-COMP:17339"/>
        <dbReference type="Rhea" id="RHEA-COMP:17340"/>
        <dbReference type="ChEBI" id="CHEBI:33019"/>
        <dbReference type="ChEBI" id="CHEBI:61560"/>
        <dbReference type="ChEBI" id="CHEBI:173112"/>
        <dbReference type="EC" id="2.7.7.49"/>
    </reaction>
</comment>
<keyword evidence="14" id="KW-0511">Multifunctional enzyme</keyword>
<sequence>MSDDKSAPTRNPRSVNRLGPIPGLRTIDQMTPKNLTLKTVLGPQLPSNDFFRRRLGRVPSTTSKGEGPSNEAGIDKGKGQALSEELPEETTFQARIKDRVIGSSAANWRRTENPPAPSSMQAPVPEVRPPAMQSDLLASLIAEMRLQREEDRARHKDLMNRRDVENVRSNQRALLDEDAKISAIVNAALKKLKPEQILNVDGSNIQSWDKALGVIAFKRFQDEFFYTPEEDAIVDPYQEKIARGIIHSSVHPDLMYDLIRLENSAEVYNHLLVKFRVGNQAKQLQAWETLKNLNPSDYGSSAEVISAFDRCAKTFIEQGIEFTWDNVTALIFQLNLKDHLRPALDRKVDLFMETRDFQLPASSDVLQLWDLARIEHRLAEETGRSDTSAMNIKLASRSDNVTLASRSNTSVSGTSSAAEEGQQVSALALNKPPICYICKQTGHYATNCPTSRKNNPSHRPVPSRPNPNSQPQFPPCSVTYNFDRVPYIKPIQPESRDPASTKSASSPFVKPKTTPTMAKTVETRQINPDLFADDETENVEYVIEGEDLSAEPSGQRFNLREMIIQRDSQEVIWDSGASDNVTGDSEVRILKAKSEAADMITQTITRWENQTNCKVKILRSDNGGEFESKVFGKYLGNKGIVAERSLPYHHFQNGAAERYNRTVADMGRSILYNSELGKEFWGYAFLWAAWTLNRIPNRITKDKTPYKFFFGDKPQLDRTRVFGSKAYILVAPKKRKKLDERAVEGLVVGHLPESKGWTFWIPKKKKLVSSAWANFGRNALPSGTVTCAPIPEKGSTANPPHPSPAPEAKHMVLNDFSQEELVEHQETLVDECMENCADSSCDVPSTFKAAMQSPDAAHWKLAINTELENLKRKNVWVVKKLPLKRRKLGARWVFAKKTNPDGSIKYKARYVAKGFNQKEGTDFAHTFAPTATFTSMRILLTIAARNNWPIYNFDFVAAYLNAPIDEEVWVQAPEGLDVNVGEACLLRRALYGTKQAARCWWKHLSGTLASLGYVSSYYDSSVYTLSRKEDRSIIWVHVDDGIVTGSSDEALKLLEQQLKGSLEIKWTEGLTSMVGVKIFRNQDGFDLTQPLLIDKILKERWDGVTLHSTPLPEGYTANTDTTKAGINSTDFLSTIGSLSYVAVGTRPDIAYSVNYLAQFSSRPSAHHWKGLRHLLGYLAETKVTPLRIAPDRLNGHPVECFAFSNSSKLDLSS</sequence>
<feature type="domain" description="Integrase catalytic" evidence="20">
    <location>
        <begin position="548"/>
        <end position="713"/>
    </location>
</feature>
<comment type="catalytic activity">
    <reaction evidence="16">
        <text>DNA(n) + a 2'-deoxyribonucleoside 5'-triphosphate = DNA(n+1) + diphosphate</text>
        <dbReference type="Rhea" id="RHEA:22508"/>
        <dbReference type="Rhea" id="RHEA-COMP:17339"/>
        <dbReference type="Rhea" id="RHEA-COMP:17340"/>
        <dbReference type="ChEBI" id="CHEBI:33019"/>
        <dbReference type="ChEBI" id="CHEBI:61560"/>
        <dbReference type="ChEBI" id="CHEBI:173112"/>
        <dbReference type="EC" id="2.7.7.7"/>
    </reaction>
</comment>
<dbReference type="Pfam" id="PF00098">
    <property type="entry name" value="zf-CCHC"/>
    <property type="match status" value="1"/>
</dbReference>
<evidence type="ECO:0000256" key="10">
    <source>
        <dbReference type="ARBA" id="ARBA00022908"/>
    </source>
</evidence>
<feature type="region of interest" description="Disordered" evidence="18">
    <location>
        <begin position="446"/>
        <end position="476"/>
    </location>
</feature>
<evidence type="ECO:0000256" key="14">
    <source>
        <dbReference type="ARBA" id="ARBA00023268"/>
    </source>
</evidence>
<evidence type="ECO:0000313" key="22">
    <source>
        <dbReference type="Proteomes" id="UP001164743"/>
    </source>
</evidence>
<dbReference type="PANTHER" id="PTHR42648:SF11">
    <property type="entry name" value="TRANSPOSON TY4-P GAG-POL POLYPROTEIN"/>
    <property type="match status" value="1"/>
</dbReference>
<evidence type="ECO:0000256" key="6">
    <source>
        <dbReference type="ARBA" id="ARBA00022759"/>
    </source>
</evidence>
<feature type="region of interest" description="Disordered" evidence="18">
    <location>
        <begin position="103"/>
        <end position="127"/>
    </location>
</feature>
<evidence type="ECO:0000256" key="12">
    <source>
        <dbReference type="ARBA" id="ARBA00022932"/>
    </source>
</evidence>
<dbReference type="SUPFAM" id="SSF57756">
    <property type="entry name" value="Retrovirus zinc finger-like domains"/>
    <property type="match status" value="1"/>
</dbReference>
<dbReference type="Pfam" id="PF07727">
    <property type="entry name" value="RVT_2"/>
    <property type="match status" value="1"/>
</dbReference>
<keyword evidence="13" id="KW-0233">DNA recombination</keyword>
<keyword evidence="7" id="KW-0378">Hydrolase</keyword>
<evidence type="ECO:0000256" key="11">
    <source>
        <dbReference type="ARBA" id="ARBA00022918"/>
    </source>
</evidence>